<dbReference type="GO" id="GO:0043488">
    <property type="term" value="P:regulation of mRNA stability"/>
    <property type="evidence" value="ECO:0007669"/>
    <property type="project" value="TreeGrafter"/>
</dbReference>
<dbReference type="Gene3D" id="2.40.50.140">
    <property type="entry name" value="Nucleic acid-binding proteins"/>
    <property type="match status" value="1"/>
</dbReference>
<feature type="domain" description="CSD" evidence="3">
    <location>
        <begin position="51"/>
        <end position="120"/>
    </location>
</feature>
<dbReference type="PANTHER" id="PTHR12962">
    <property type="entry name" value="CALCIUM-REGULATED HEAT STABLE PROTEIN CRHSP-24-RELATED"/>
    <property type="match status" value="1"/>
</dbReference>
<dbReference type="AlphaFoldDB" id="A0A6A4WVF9"/>
<dbReference type="EMBL" id="VIIS01000674">
    <property type="protein sequence ID" value="KAF0306298.1"/>
    <property type="molecule type" value="Genomic_DNA"/>
</dbReference>
<dbReference type="SMART" id="SM00357">
    <property type="entry name" value="CSP"/>
    <property type="match status" value="1"/>
</dbReference>
<evidence type="ECO:0000256" key="2">
    <source>
        <dbReference type="SAM" id="MobiDB-lite"/>
    </source>
</evidence>
<comment type="caution">
    <text evidence="4">The sequence shown here is derived from an EMBL/GenBank/DDBJ whole genome shotgun (WGS) entry which is preliminary data.</text>
</comment>
<dbReference type="InterPro" id="IPR012340">
    <property type="entry name" value="NA-bd_OB-fold"/>
</dbReference>
<keyword evidence="1" id="KW-0597">Phosphoprotein</keyword>
<keyword evidence="5" id="KW-1185">Reference proteome</keyword>
<accession>A0A6A4WVF9</accession>
<proteinExistence type="predicted"/>
<organism evidence="4 5">
    <name type="scientific">Amphibalanus amphitrite</name>
    <name type="common">Striped barnacle</name>
    <name type="synonym">Balanus amphitrite</name>
    <dbReference type="NCBI Taxonomy" id="1232801"/>
    <lineage>
        <taxon>Eukaryota</taxon>
        <taxon>Metazoa</taxon>
        <taxon>Ecdysozoa</taxon>
        <taxon>Arthropoda</taxon>
        <taxon>Crustacea</taxon>
        <taxon>Multicrustacea</taxon>
        <taxon>Cirripedia</taxon>
        <taxon>Thoracica</taxon>
        <taxon>Thoracicalcarea</taxon>
        <taxon>Balanomorpha</taxon>
        <taxon>Balanoidea</taxon>
        <taxon>Balanidae</taxon>
        <taxon>Amphibalaninae</taxon>
        <taxon>Amphibalanus</taxon>
    </lineage>
</organism>
<dbReference type="InterPro" id="IPR052069">
    <property type="entry name" value="Ca-reg_mRNA-binding_domain"/>
</dbReference>
<protein>
    <submittedName>
        <fullName evidence="4">Cold shock domain-containing protein CG9705</fullName>
    </submittedName>
</protein>
<dbReference type="PROSITE" id="PS51857">
    <property type="entry name" value="CSD_2"/>
    <property type="match status" value="1"/>
</dbReference>
<reference evidence="4 5" key="1">
    <citation type="submission" date="2019-07" db="EMBL/GenBank/DDBJ databases">
        <title>Draft genome assembly of a fouling barnacle, Amphibalanus amphitrite (Darwin, 1854): The first reference genome for Thecostraca.</title>
        <authorList>
            <person name="Kim W."/>
        </authorList>
    </citation>
    <scope>NUCLEOTIDE SEQUENCE [LARGE SCALE GENOMIC DNA]</scope>
    <source>
        <strain evidence="4">SNU_AA5</strain>
        <tissue evidence="4">Soma without cirri and trophi</tissue>
    </source>
</reference>
<dbReference type="GO" id="GO:0005737">
    <property type="term" value="C:cytoplasm"/>
    <property type="evidence" value="ECO:0007669"/>
    <property type="project" value="TreeGrafter"/>
</dbReference>
<dbReference type="FunFam" id="2.40.50.140:FF:000086">
    <property type="entry name" value="Cold shock domain-containing protein C2"/>
    <property type="match status" value="1"/>
</dbReference>
<gene>
    <name evidence="4" type="ORF">FJT64_022092</name>
</gene>
<dbReference type="SUPFAM" id="SSF50249">
    <property type="entry name" value="Nucleic acid-binding proteins"/>
    <property type="match status" value="1"/>
</dbReference>
<sequence length="151" mass="17133">MHGAACLELVVTMEDGGKLSPVLEGLKMPSPLITRRTRTQSTSERGMRNPDQSGTILSFCRTKGHGFIKPDKPEGNKEHIFCHVSDVEGEYIPLKDDRVTFRLCPIPPKMDRYQAIHVRIVNFSHAKHHKWNEPPSAEEKQEQLDDATFVN</sequence>
<evidence type="ECO:0000259" key="3">
    <source>
        <dbReference type="PROSITE" id="PS51857"/>
    </source>
</evidence>
<dbReference type="InterPro" id="IPR002059">
    <property type="entry name" value="CSP_DNA-bd"/>
</dbReference>
<evidence type="ECO:0000313" key="4">
    <source>
        <dbReference type="EMBL" id="KAF0306298.1"/>
    </source>
</evidence>
<dbReference type="Proteomes" id="UP000440578">
    <property type="component" value="Unassembled WGS sequence"/>
</dbReference>
<feature type="region of interest" description="Disordered" evidence="2">
    <location>
        <begin position="130"/>
        <end position="151"/>
    </location>
</feature>
<evidence type="ECO:0000313" key="5">
    <source>
        <dbReference type="Proteomes" id="UP000440578"/>
    </source>
</evidence>
<dbReference type="GO" id="GO:0003730">
    <property type="term" value="F:mRNA 3'-UTR binding"/>
    <property type="evidence" value="ECO:0007669"/>
    <property type="project" value="TreeGrafter"/>
</dbReference>
<evidence type="ECO:0000256" key="1">
    <source>
        <dbReference type="ARBA" id="ARBA00022553"/>
    </source>
</evidence>
<dbReference type="InterPro" id="IPR011129">
    <property type="entry name" value="CSD"/>
</dbReference>
<dbReference type="OrthoDB" id="448492at2759"/>
<name>A0A6A4WVF9_AMPAM</name>
<dbReference type="PANTHER" id="PTHR12962:SF1">
    <property type="entry name" value="COLD SHOCK DOMAIN-CONTAINING PROTEIN CG9705"/>
    <property type="match status" value="1"/>
</dbReference>